<evidence type="ECO:0000313" key="2">
    <source>
        <dbReference type="Proteomes" id="UP000199403"/>
    </source>
</evidence>
<keyword evidence="2" id="KW-1185">Reference proteome</keyword>
<dbReference type="RefSeq" id="WP_092168532.1">
    <property type="nucleotide sequence ID" value="NZ_FNZH01000001.1"/>
</dbReference>
<dbReference type="InterPro" id="IPR008773">
    <property type="entry name" value="PhnI"/>
</dbReference>
<dbReference type="EMBL" id="FNZH01000001">
    <property type="protein sequence ID" value="SEI79532.1"/>
    <property type="molecule type" value="Genomic_DNA"/>
</dbReference>
<organism evidence="1 2">
    <name type="scientific">Cyclobacterium xiamenense</name>
    <dbReference type="NCBI Taxonomy" id="1297121"/>
    <lineage>
        <taxon>Bacteria</taxon>
        <taxon>Pseudomonadati</taxon>
        <taxon>Bacteroidota</taxon>
        <taxon>Cytophagia</taxon>
        <taxon>Cytophagales</taxon>
        <taxon>Cyclobacteriaceae</taxon>
        <taxon>Cyclobacterium</taxon>
    </lineage>
</organism>
<dbReference type="STRING" id="1416801.SAMN05192553_101318"/>
<name>A0A1H6TUX0_9BACT</name>
<dbReference type="GO" id="GO:0019634">
    <property type="term" value="P:organic phosphonate metabolic process"/>
    <property type="evidence" value="ECO:0007669"/>
    <property type="project" value="InterPro"/>
</dbReference>
<sequence>MGYVAVQGGKEAIENARQLVQYYRLQSGTKSIEVNQLRGQFRLGIDRVMGEGSLYSTEYGALAVKQAEGDVLEAAFILRAFRATLSRNFYSEPLDTRNMQVIRRISASFREIPGGQVLGPTRDYTQRLLDTELAFEADEEIEAFFSKYENQLAEVPKKLPRTFSKVIDILREQGLLKEVGDREDNRLMDITREAVRFPAPRSARLQMMARGETGSIMALGYSAMRGYGAVHPTVGELRVGYTKIHVTDRLGKRRYIGKIMVTEAEMASQAETNREKNVPYIAIGYGLCFGQNETKAICMGILDRAMRKTNKDAPANDQEFVLYHTEGIEAMGFTNHLKLPHYVTFQSELKNLRKAMAREAKTSD</sequence>
<dbReference type="OrthoDB" id="9790536at2"/>
<reference evidence="2" key="1">
    <citation type="submission" date="2016-10" db="EMBL/GenBank/DDBJ databases">
        <authorList>
            <person name="Varghese N."/>
            <person name="Submissions S."/>
        </authorList>
    </citation>
    <scope>NUCLEOTIDE SEQUENCE [LARGE SCALE GENOMIC DNA]</scope>
    <source>
        <strain evidence="2">IBRC-M 10761</strain>
    </source>
</reference>
<dbReference type="Pfam" id="PF05861">
    <property type="entry name" value="PhnI"/>
    <property type="match status" value="1"/>
</dbReference>
<protein>
    <submittedName>
        <fullName evidence="1">Alpha-D-ribose 1-methylphosphonate 5-triphosphate synthase subunit PhnI</fullName>
    </submittedName>
</protein>
<gene>
    <name evidence="1" type="ORF">SAMN05192553_101318</name>
</gene>
<accession>A0A1H6TUX0</accession>
<evidence type="ECO:0000313" key="1">
    <source>
        <dbReference type="EMBL" id="SEI79532.1"/>
    </source>
</evidence>
<proteinExistence type="predicted"/>
<dbReference type="PIRSF" id="PIRSF007313">
    <property type="entry name" value="PhnI"/>
    <property type="match status" value="1"/>
</dbReference>
<dbReference type="Proteomes" id="UP000199403">
    <property type="component" value="Unassembled WGS sequence"/>
</dbReference>
<dbReference type="AlphaFoldDB" id="A0A1H6TUX0"/>